<protein>
    <submittedName>
        <fullName evidence="3">CU044_2847 family protein</fullName>
    </submittedName>
</protein>
<evidence type="ECO:0000259" key="2">
    <source>
        <dbReference type="Pfam" id="PF19493"/>
    </source>
</evidence>
<dbReference type="RefSeq" id="WP_311610074.1">
    <property type="nucleotide sequence ID" value="NZ_JAVRFI010000005.1"/>
</dbReference>
<sequence length="145" mass="14758">MPNLLRVPLESGGSVLVEIDEDPQAVVRVARGGAVAQATETLERGLDSVREAAHAVVGRLTDFPRQPNKITLELGLKLSGETGVFLAKTAGEASLTLTLEWDGQRPDALPVTRAVTANGTAANGTTANGTSANGTTANGTAAVVG</sequence>
<evidence type="ECO:0000313" key="4">
    <source>
        <dbReference type="Proteomes" id="UP001180531"/>
    </source>
</evidence>
<organism evidence="3 4">
    <name type="scientific">Streptomyces hesseae</name>
    <dbReference type="NCBI Taxonomy" id="3075519"/>
    <lineage>
        <taxon>Bacteria</taxon>
        <taxon>Bacillati</taxon>
        <taxon>Actinomycetota</taxon>
        <taxon>Actinomycetes</taxon>
        <taxon>Kitasatosporales</taxon>
        <taxon>Streptomycetaceae</taxon>
        <taxon>Streptomyces</taxon>
    </lineage>
</organism>
<gene>
    <name evidence="3" type="ORF">RM609_11195</name>
</gene>
<dbReference type="InterPro" id="IPR045794">
    <property type="entry name" value="Trypco1"/>
</dbReference>
<dbReference type="NCBIfam" id="NF041216">
    <property type="entry name" value="CU044_2847_fam"/>
    <property type="match status" value="1"/>
</dbReference>
<feature type="region of interest" description="Disordered" evidence="1">
    <location>
        <begin position="120"/>
        <end position="145"/>
    </location>
</feature>
<accession>A0ABU2SKW7</accession>
<reference evidence="3" key="1">
    <citation type="submission" date="2024-05" db="EMBL/GenBank/DDBJ databases">
        <title>30 novel species of actinomycetes from the DSMZ collection.</title>
        <authorList>
            <person name="Nouioui I."/>
        </authorList>
    </citation>
    <scope>NUCLEOTIDE SEQUENCE</scope>
    <source>
        <strain evidence="3">DSM 40473</strain>
    </source>
</reference>
<dbReference type="Pfam" id="PF19493">
    <property type="entry name" value="Trypco1"/>
    <property type="match status" value="1"/>
</dbReference>
<dbReference type="Proteomes" id="UP001180531">
    <property type="component" value="Unassembled WGS sequence"/>
</dbReference>
<dbReference type="EMBL" id="JAVRFI010000005">
    <property type="protein sequence ID" value="MDT0449633.1"/>
    <property type="molecule type" value="Genomic_DNA"/>
</dbReference>
<feature type="domain" description="Trypsin-co-occurring" evidence="2">
    <location>
        <begin position="7"/>
        <end position="102"/>
    </location>
</feature>
<proteinExistence type="predicted"/>
<keyword evidence="4" id="KW-1185">Reference proteome</keyword>
<name>A0ABU2SKW7_9ACTN</name>
<evidence type="ECO:0000256" key="1">
    <source>
        <dbReference type="SAM" id="MobiDB-lite"/>
    </source>
</evidence>
<comment type="caution">
    <text evidence="3">The sequence shown here is derived from an EMBL/GenBank/DDBJ whole genome shotgun (WGS) entry which is preliminary data.</text>
</comment>
<evidence type="ECO:0000313" key="3">
    <source>
        <dbReference type="EMBL" id="MDT0449633.1"/>
    </source>
</evidence>